<dbReference type="PRINTS" id="PR00455">
    <property type="entry name" value="HTHTETR"/>
</dbReference>
<dbReference type="Gene3D" id="1.10.357.10">
    <property type="entry name" value="Tetracycline Repressor, domain 2"/>
    <property type="match status" value="1"/>
</dbReference>
<comment type="caution">
    <text evidence="7">The sequence shown here is derived from an EMBL/GenBank/DDBJ whole genome shotgun (WGS) entry which is preliminary data.</text>
</comment>
<dbReference type="EMBL" id="SOGN01000037">
    <property type="protein sequence ID" value="TFC80791.1"/>
    <property type="molecule type" value="Genomic_DNA"/>
</dbReference>
<dbReference type="SUPFAM" id="SSF46689">
    <property type="entry name" value="Homeodomain-like"/>
    <property type="match status" value="1"/>
</dbReference>
<accession>A0A4R8XP63</accession>
<dbReference type="Pfam" id="PF00440">
    <property type="entry name" value="TetR_N"/>
    <property type="match status" value="1"/>
</dbReference>
<gene>
    <name evidence="7" type="ORF">E3T23_08275</name>
</gene>
<dbReference type="InterPro" id="IPR041484">
    <property type="entry name" value="TetR_C_25"/>
</dbReference>
<evidence type="ECO:0000256" key="2">
    <source>
        <dbReference type="ARBA" id="ARBA00023125"/>
    </source>
</evidence>
<reference evidence="7 8" key="1">
    <citation type="submission" date="2019-03" db="EMBL/GenBank/DDBJ databases">
        <title>Genomics of glacier-inhabiting Cryobacterium strains.</title>
        <authorList>
            <person name="Liu Q."/>
            <person name="Xin Y.-H."/>
        </authorList>
    </citation>
    <scope>NUCLEOTIDE SEQUENCE [LARGE SCALE GENOMIC DNA]</scope>
    <source>
        <strain evidence="7 8">TMT2-48-2</strain>
    </source>
</reference>
<evidence type="ECO:0000313" key="7">
    <source>
        <dbReference type="EMBL" id="TFC80791.1"/>
    </source>
</evidence>
<evidence type="ECO:0000259" key="6">
    <source>
        <dbReference type="PROSITE" id="PS50977"/>
    </source>
</evidence>
<evidence type="ECO:0000256" key="1">
    <source>
        <dbReference type="ARBA" id="ARBA00023015"/>
    </source>
</evidence>
<dbReference type="Proteomes" id="UP000298433">
    <property type="component" value="Unassembled WGS sequence"/>
</dbReference>
<feature type="domain" description="HTH tetR-type" evidence="6">
    <location>
        <begin position="12"/>
        <end position="72"/>
    </location>
</feature>
<dbReference type="Pfam" id="PF17933">
    <property type="entry name" value="TetR_C_25"/>
    <property type="match status" value="1"/>
</dbReference>
<dbReference type="InterPro" id="IPR001647">
    <property type="entry name" value="HTH_TetR"/>
</dbReference>
<dbReference type="PROSITE" id="PS50977">
    <property type="entry name" value="HTH_TETR_2"/>
    <property type="match status" value="1"/>
</dbReference>
<evidence type="ECO:0000256" key="5">
    <source>
        <dbReference type="SAM" id="MobiDB-lite"/>
    </source>
</evidence>
<feature type="region of interest" description="Disordered" evidence="5">
    <location>
        <begin position="213"/>
        <end position="236"/>
    </location>
</feature>
<dbReference type="GO" id="GO:0000976">
    <property type="term" value="F:transcription cis-regulatory region binding"/>
    <property type="evidence" value="ECO:0007669"/>
    <property type="project" value="TreeGrafter"/>
</dbReference>
<evidence type="ECO:0000256" key="4">
    <source>
        <dbReference type="PROSITE-ProRule" id="PRU00335"/>
    </source>
</evidence>
<evidence type="ECO:0000256" key="3">
    <source>
        <dbReference type="ARBA" id="ARBA00023163"/>
    </source>
</evidence>
<feature type="compositionally biased region" description="Polar residues" evidence="5">
    <location>
        <begin position="217"/>
        <end position="236"/>
    </location>
</feature>
<dbReference type="InterPro" id="IPR050109">
    <property type="entry name" value="HTH-type_TetR-like_transc_reg"/>
</dbReference>
<proteinExistence type="predicted"/>
<dbReference type="OrthoDB" id="3403733at2"/>
<keyword evidence="1" id="KW-0805">Transcription regulation</keyword>
<evidence type="ECO:0000313" key="8">
    <source>
        <dbReference type="Proteomes" id="UP000298433"/>
    </source>
</evidence>
<dbReference type="PANTHER" id="PTHR30055:SF234">
    <property type="entry name" value="HTH-TYPE TRANSCRIPTIONAL REGULATOR BETI"/>
    <property type="match status" value="1"/>
</dbReference>
<organism evidence="7 8">
    <name type="scientific">Cryobacterium cheniae</name>
    <dbReference type="NCBI Taxonomy" id="1259262"/>
    <lineage>
        <taxon>Bacteria</taxon>
        <taxon>Bacillati</taxon>
        <taxon>Actinomycetota</taxon>
        <taxon>Actinomycetes</taxon>
        <taxon>Micrococcales</taxon>
        <taxon>Microbacteriaceae</taxon>
        <taxon>Cryobacterium</taxon>
    </lineage>
</organism>
<sequence length="236" mass="25048">MRTEPRSPIADLNARAKIRDAAVVHFARDGFRKANLRAIAATAGVSAGLVIHHFGSKDALRLACDDHVLGSVLARARDKATPEGLASVLQNYLADPAEFQVQIDYLSRAIAEDSPAGRQVVDAIVDETEAVVRAGAFDGSMNAFSDPRAVAVLITMTSLSMMTMASHVGRALGFDGPNLSPAAMRRMALPSAELYTHGLYADDTVLRVTTDALAGSDATTPPNHPTQTQLIRKATT</sequence>
<dbReference type="AlphaFoldDB" id="A0A4R8XP63"/>
<keyword evidence="8" id="KW-1185">Reference proteome</keyword>
<dbReference type="PANTHER" id="PTHR30055">
    <property type="entry name" value="HTH-TYPE TRANSCRIPTIONAL REGULATOR RUTR"/>
    <property type="match status" value="1"/>
</dbReference>
<feature type="DNA-binding region" description="H-T-H motif" evidence="4">
    <location>
        <begin position="35"/>
        <end position="54"/>
    </location>
</feature>
<dbReference type="InterPro" id="IPR009057">
    <property type="entry name" value="Homeodomain-like_sf"/>
</dbReference>
<keyword evidence="3" id="KW-0804">Transcription</keyword>
<dbReference type="GO" id="GO:0003700">
    <property type="term" value="F:DNA-binding transcription factor activity"/>
    <property type="evidence" value="ECO:0007669"/>
    <property type="project" value="TreeGrafter"/>
</dbReference>
<protein>
    <submittedName>
        <fullName evidence="7">TetR/AcrR family transcriptional regulator</fullName>
    </submittedName>
</protein>
<keyword evidence="2 4" id="KW-0238">DNA-binding</keyword>
<name>A0A4R8XP63_9MICO</name>